<sequence length="1031" mass="116590">MKHFNSLPLDDDILNYILNLLPDFRSLKATILSTKSFYNVYKAHPNSIRRAVAENVVGPALPQALRVIRDRDPAESETEDEDTHEGDTGESAPITDEEIYKLVENARMFRVLEDVFSLRHKNRKFKESQLTYDESSRFQRAIYTLALYSKAFPGRELSEAFNAEEEEEDEKRTEQMEFLRRFSVQDLRQIYTVSVFLIELVRWAQEGDSDQWISISTRDTGKAGLALSCGPDVIYRCYDEGSLEDLMAELELEDDSRPPRFFDGYLTEPLSKLFKERGVEGAFEDATHWSSIVDDAVGVHDPCARCNEEGGFDLWGPSTYNYLYHTAPSLAPDTGFVALLKGGLSRNLTEVRYVGSLIEKIPKNESAFEHIIQDVLGSDYKTPEYEDWKADDWLCTRCLTKFLKANLHLWLLDKKIQGEPSAASDTSFLIVTRGGTAGDELPDDCWYGWNCSTQIHNFEHARKLNVSAVSSHLRWYLDLNLAPSSTFANRRRVNKNSREAALVISAPVLVVDFDGYLKSLSGKRRRVAKTVGKWPSSATRSASTVWLNRNRSSVVNVHAHGSVTMSDYIPTIDDLRVKLCYICREEETYDKPEDPPRKWTHPCQCTLLAHEDCLLEWIKTAQTKSSTTAADNALKCPQCGARYQLESDLPLSMRMMNEALTAWNKSLGRMGRWFLALVPVGIVAGVAVDEIHAGTHFVLTQYGAYAVKEFFGEELFNAVLTSDPHNWSISALINLPLIPIGLICYRFNSSYNLFPAISTLLEWPSLHKRGLPQHNMNVLAWPPSPFTVGFIAMPIIRYLYGKCLDRFTRWLLGPTPRTLLGRATGNRPVIDRADDDEDRMLILRFRGGQGPEPENENQGNDADGNQASLTIYASPLGRKIGGALLIPFIARRMGNLLLRFSKRSEFLRRLLAVRSPSSTLSTWPFASASSSSLFSGKVASGIATSPPVTWKLVLRAIWGGGRAWAEFDPVWWRNTLGFGLFVVAKDALHLLHLYLVKKEVDTRRVRNRDFRDIDITSLDVMPDADARRRTI</sequence>
<dbReference type="InterPro" id="IPR013083">
    <property type="entry name" value="Znf_RING/FYVE/PHD"/>
</dbReference>
<evidence type="ECO:0000256" key="6">
    <source>
        <dbReference type="ARBA" id="ARBA00022989"/>
    </source>
</evidence>
<evidence type="ECO:0000256" key="5">
    <source>
        <dbReference type="ARBA" id="ARBA00022833"/>
    </source>
</evidence>
<keyword evidence="3" id="KW-0479">Metal-binding</keyword>
<evidence type="ECO:0000313" key="10">
    <source>
        <dbReference type="EMBL" id="KAL0061800.1"/>
    </source>
</evidence>
<feature type="domain" description="RING-CH-type" evidence="9">
    <location>
        <begin position="572"/>
        <end position="646"/>
    </location>
</feature>
<feature type="compositionally biased region" description="Acidic residues" evidence="8">
    <location>
        <begin position="75"/>
        <end position="84"/>
    </location>
</feature>
<evidence type="ECO:0000256" key="7">
    <source>
        <dbReference type="ARBA" id="ARBA00023136"/>
    </source>
</evidence>
<evidence type="ECO:0000256" key="3">
    <source>
        <dbReference type="ARBA" id="ARBA00022723"/>
    </source>
</evidence>
<accession>A0ABR2ZJH3</accession>
<dbReference type="Proteomes" id="UP001437256">
    <property type="component" value="Unassembled WGS sequence"/>
</dbReference>
<protein>
    <recommendedName>
        <fullName evidence="9">RING-CH-type domain-containing protein</fullName>
    </recommendedName>
</protein>
<dbReference type="SUPFAM" id="SSF57850">
    <property type="entry name" value="RING/U-box"/>
    <property type="match status" value="1"/>
</dbReference>
<keyword evidence="6" id="KW-1133">Transmembrane helix</keyword>
<evidence type="ECO:0000256" key="8">
    <source>
        <dbReference type="SAM" id="MobiDB-lite"/>
    </source>
</evidence>
<gene>
    <name evidence="10" type="ORF">AAF712_011317</name>
</gene>
<proteinExistence type="predicted"/>
<dbReference type="Pfam" id="PF12906">
    <property type="entry name" value="RINGv"/>
    <property type="match status" value="1"/>
</dbReference>
<keyword evidence="11" id="KW-1185">Reference proteome</keyword>
<feature type="region of interest" description="Disordered" evidence="8">
    <location>
        <begin position="67"/>
        <end position="95"/>
    </location>
</feature>
<dbReference type="PROSITE" id="PS51292">
    <property type="entry name" value="ZF_RING_CH"/>
    <property type="match status" value="1"/>
</dbReference>
<keyword evidence="5" id="KW-0862">Zinc</keyword>
<keyword evidence="4" id="KW-0863">Zinc-finger</keyword>
<dbReference type="InterPro" id="IPR011016">
    <property type="entry name" value="Znf_RING-CH"/>
</dbReference>
<evidence type="ECO:0000256" key="1">
    <source>
        <dbReference type="ARBA" id="ARBA00004141"/>
    </source>
</evidence>
<dbReference type="PANTHER" id="PTHR46283">
    <property type="entry name" value="E3 UBIQUITIN-PROTEIN LIGASE MARCH5"/>
    <property type="match status" value="1"/>
</dbReference>
<name>A0ABR2ZJH3_9AGAR</name>
<dbReference type="EMBL" id="JBBXMP010000122">
    <property type="protein sequence ID" value="KAL0061800.1"/>
    <property type="molecule type" value="Genomic_DNA"/>
</dbReference>
<comment type="subcellular location">
    <subcellularLocation>
        <location evidence="1">Membrane</location>
        <topology evidence="1">Multi-pass membrane protein</topology>
    </subcellularLocation>
</comment>
<organism evidence="10 11">
    <name type="scientific">Marasmius tenuissimus</name>
    <dbReference type="NCBI Taxonomy" id="585030"/>
    <lineage>
        <taxon>Eukaryota</taxon>
        <taxon>Fungi</taxon>
        <taxon>Dikarya</taxon>
        <taxon>Basidiomycota</taxon>
        <taxon>Agaricomycotina</taxon>
        <taxon>Agaricomycetes</taxon>
        <taxon>Agaricomycetidae</taxon>
        <taxon>Agaricales</taxon>
        <taxon>Marasmiineae</taxon>
        <taxon>Marasmiaceae</taxon>
        <taxon>Marasmius</taxon>
    </lineage>
</organism>
<keyword evidence="7" id="KW-0472">Membrane</keyword>
<dbReference type="Gene3D" id="3.30.40.10">
    <property type="entry name" value="Zinc/RING finger domain, C3HC4 (zinc finger)"/>
    <property type="match status" value="1"/>
</dbReference>
<comment type="caution">
    <text evidence="10">The sequence shown here is derived from an EMBL/GenBank/DDBJ whole genome shotgun (WGS) entry which is preliminary data.</text>
</comment>
<evidence type="ECO:0000256" key="4">
    <source>
        <dbReference type="ARBA" id="ARBA00022771"/>
    </source>
</evidence>
<reference evidence="10 11" key="1">
    <citation type="submission" date="2024-05" db="EMBL/GenBank/DDBJ databases">
        <title>A draft genome resource for the thread blight pathogen Marasmius tenuissimus strain MS-2.</title>
        <authorList>
            <person name="Yulfo-Soto G.E."/>
            <person name="Baruah I.K."/>
            <person name="Amoako-Attah I."/>
            <person name="Bukari Y."/>
            <person name="Meinhardt L.W."/>
            <person name="Bailey B.A."/>
            <person name="Cohen S.P."/>
        </authorList>
    </citation>
    <scope>NUCLEOTIDE SEQUENCE [LARGE SCALE GENOMIC DNA]</scope>
    <source>
        <strain evidence="10 11">MS-2</strain>
    </source>
</reference>
<keyword evidence="2" id="KW-0812">Transmembrane</keyword>
<evidence type="ECO:0000256" key="2">
    <source>
        <dbReference type="ARBA" id="ARBA00022692"/>
    </source>
</evidence>
<evidence type="ECO:0000259" key="9">
    <source>
        <dbReference type="PROSITE" id="PS51292"/>
    </source>
</evidence>
<evidence type="ECO:0000313" key="11">
    <source>
        <dbReference type="Proteomes" id="UP001437256"/>
    </source>
</evidence>
<dbReference type="SMART" id="SM00744">
    <property type="entry name" value="RINGv"/>
    <property type="match status" value="1"/>
</dbReference>